<organism evidence="1 2">
    <name type="scientific">Bradyrhizobium erythrophlei</name>
    <dbReference type="NCBI Taxonomy" id="1437360"/>
    <lineage>
        <taxon>Bacteria</taxon>
        <taxon>Pseudomonadati</taxon>
        <taxon>Pseudomonadota</taxon>
        <taxon>Alphaproteobacteria</taxon>
        <taxon>Hyphomicrobiales</taxon>
        <taxon>Nitrobacteraceae</taxon>
        <taxon>Bradyrhizobium</taxon>
    </lineage>
</organism>
<dbReference type="SUPFAM" id="SSF52540">
    <property type="entry name" value="P-loop containing nucleoside triphosphate hydrolases"/>
    <property type="match status" value="1"/>
</dbReference>
<proteinExistence type="predicted"/>
<gene>
    <name evidence="1" type="ORF">SAMN05443248_3530</name>
</gene>
<protein>
    <recommendedName>
        <fullName evidence="3">CobQ/CobB/MinD/ParA nucleotide binding domain-containing protein</fullName>
    </recommendedName>
</protein>
<sequence length="231" mass="25367">MPFVPNQPTVVIVGADKGGVGKTTLSRVILDYFAAQGMTTRAFDTESPKGDLIRFFPSITEVVNLRDSDDQVKVFDSISNASITLIDIRAGLLTETLNLLSEIGFLDMVKEGKVNTAVMHVIGSTLASFGEIEQTSQILTGAKHCIVLNRNNSAEFFKGIDDVARQALSLGTSVIDVPMLDPRAMEHVDSASVPFGDFEKDPKYSFVMRGKVRHWEKQVFTQLDAAQFNIH</sequence>
<evidence type="ECO:0000313" key="1">
    <source>
        <dbReference type="EMBL" id="SHH05830.1"/>
    </source>
</evidence>
<accession>A0A1M5PVZ5</accession>
<dbReference type="AlphaFoldDB" id="A0A1M5PVZ5"/>
<evidence type="ECO:0008006" key="3">
    <source>
        <dbReference type="Google" id="ProtNLM"/>
    </source>
</evidence>
<dbReference type="Proteomes" id="UP000189796">
    <property type="component" value="Chromosome I"/>
</dbReference>
<dbReference type="InterPro" id="IPR027417">
    <property type="entry name" value="P-loop_NTPase"/>
</dbReference>
<reference evidence="1 2" key="1">
    <citation type="submission" date="2016-11" db="EMBL/GenBank/DDBJ databases">
        <authorList>
            <person name="Jaros S."/>
            <person name="Januszkiewicz K."/>
            <person name="Wedrychowicz H."/>
        </authorList>
    </citation>
    <scope>NUCLEOTIDE SEQUENCE [LARGE SCALE GENOMIC DNA]</scope>
    <source>
        <strain evidence="1 2">GAS138</strain>
    </source>
</reference>
<name>A0A1M5PVZ5_9BRAD</name>
<dbReference type="EMBL" id="LT670817">
    <property type="protein sequence ID" value="SHH05830.1"/>
    <property type="molecule type" value="Genomic_DNA"/>
</dbReference>
<evidence type="ECO:0000313" key="2">
    <source>
        <dbReference type="Proteomes" id="UP000189796"/>
    </source>
</evidence>
<dbReference type="Gene3D" id="3.40.50.300">
    <property type="entry name" value="P-loop containing nucleotide triphosphate hydrolases"/>
    <property type="match status" value="1"/>
</dbReference>